<protein>
    <submittedName>
        <fullName evidence="1">Uncharacterized protein</fullName>
    </submittedName>
</protein>
<keyword evidence="2" id="KW-1185">Reference proteome</keyword>
<dbReference type="EMBL" id="LR699119">
    <property type="protein sequence ID" value="VVC75714.1"/>
    <property type="molecule type" value="Genomic_DNA"/>
</dbReference>
<name>A0A5E4PFU2_9COXI</name>
<reference evidence="1 2" key="1">
    <citation type="submission" date="2019-08" db="EMBL/GenBank/DDBJ databases">
        <authorList>
            <person name="Guy L."/>
        </authorList>
    </citation>
    <scope>NUCLEOTIDE SEQUENCE [LARGE SCALE GENOMIC DNA]</scope>
    <source>
        <strain evidence="1 2">SGT-108</strain>
    </source>
</reference>
<organism evidence="1 2">
    <name type="scientific">Aquicella siphonis</name>
    <dbReference type="NCBI Taxonomy" id="254247"/>
    <lineage>
        <taxon>Bacteria</taxon>
        <taxon>Pseudomonadati</taxon>
        <taxon>Pseudomonadota</taxon>
        <taxon>Gammaproteobacteria</taxon>
        <taxon>Legionellales</taxon>
        <taxon>Coxiellaceae</taxon>
        <taxon>Aquicella</taxon>
    </lineage>
</organism>
<proteinExistence type="predicted"/>
<dbReference type="Proteomes" id="UP000324194">
    <property type="component" value="Chromosome 1"/>
</dbReference>
<sequence>MRSNQTNKRVFSKERLKNPLYQFWKPQSALGFPLKHACKEYILEDMHTTLQSCFPQSSLKGFGSISCENTHLLIPYF</sequence>
<evidence type="ECO:0000313" key="1">
    <source>
        <dbReference type="EMBL" id="VVC75714.1"/>
    </source>
</evidence>
<dbReference type="AlphaFoldDB" id="A0A5E4PFU2"/>
<accession>A0A5E4PFU2</accession>
<evidence type="ECO:0000313" key="2">
    <source>
        <dbReference type="Proteomes" id="UP000324194"/>
    </source>
</evidence>
<gene>
    <name evidence="1" type="ORF">AQUSIP_10040</name>
</gene>
<dbReference type="KEGG" id="asip:AQUSIP_10040"/>